<dbReference type="SUPFAM" id="SSF57603">
    <property type="entry name" value="FnI-like domain"/>
    <property type="match status" value="2"/>
</dbReference>
<keyword evidence="6" id="KW-0325">Glycoprotein</keyword>
<evidence type="ECO:0000259" key="10">
    <source>
        <dbReference type="PROSITE" id="PS50184"/>
    </source>
</evidence>
<keyword evidence="8" id="KW-0472">Membrane</keyword>
<dbReference type="Pfam" id="PF13385">
    <property type="entry name" value="Laminin_G_3"/>
    <property type="match status" value="1"/>
</dbReference>
<dbReference type="Gene3D" id="2.10.25.10">
    <property type="entry name" value="Laminin"/>
    <property type="match status" value="1"/>
</dbReference>
<evidence type="ECO:0000256" key="2">
    <source>
        <dbReference type="ARBA" id="ARBA00022729"/>
    </source>
</evidence>
<evidence type="ECO:0000256" key="5">
    <source>
        <dbReference type="ARBA" id="ARBA00023157"/>
    </source>
</evidence>
<dbReference type="PROSITE" id="PS50026">
    <property type="entry name" value="EGF_3"/>
    <property type="match status" value="1"/>
</dbReference>
<dbReference type="Gene3D" id="6.20.200.20">
    <property type="match status" value="1"/>
</dbReference>
<dbReference type="AlphaFoldDB" id="V4B535"/>
<name>V4B535_LOTGI</name>
<evidence type="ECO:0000256" key="8">
    <source>
        <dbReference type="SAM" id="Phobius"/>
    </source>
</evidence>
<evidence type="ECO:0000256" key="7">
    <source>
        <dbReference type="PROSITE-ProRule" id="PRU00076"/>
    </source>
</evidence>
<dbReference type="CDD" id="cd00054">
    <property type="entry name" value="EGF_CA"/>
    <property type="match status" value="1"/>
</dbReference>
<proteinExistence type="predicted"/>
<dbReference type="InterPro" id="IPR048287">
    <property type="entry name" value="TSPN-like_N"/>
</dbReference>
<feature type="transmembrane region" description="Helical" evidence="8">
    <location>
        <begin position="53"/>
        <end position="78"/>
    </location>
</feature>
<dbReference type="EMBL" id="KB200559">
    <property type="protein sequence ID" value="ESP01087.1"/>
    <property type="molecule type" value="Genomic_DNA"/>
</dbReference>
<keyword evidence="8" id="KW-0812">Transmembrane</keyword>
<keyword evidence="8" id="KW-1133">Transmembrane helix</keyword>
<dbReference type="PANTHER" id="PTHR24042:SF5">
    <property type="entry name" value="EGF-LIKE CALCIUM-BINDING DOMAIN-CONTAINING PROTEIN"/>
    <property type="match status" value="1"/>
</dbReference>
<dbReference type="InterPro" id="IPR024731">
    <property type="entry name" value="NELL2-like_EGF"/>
</dbReference>
<evidence type="ECO:0000313" key="12">
    <source>
        <dbReference type="Proteomes" id="UP000030746"/>
    </source>
</evidence>
<dbReference type="PROSITE" id="PS01186">
    <property type="entry name" value="EGF_2"/>
    <property type="match status" value="1"/>
</dbReference>
<dbReference type="HOGENOM" id="CLU_006887_1_0_1"/>
<dbReference type="PROSITE" id="PS00010">
    <property type="entry name" value="ASX_HYDROXYL"/>
    <property type="match status" value="1"/>
</dbReference>
<accession>V4B535</accession>
<comment type="caution">
    <text evidence="7">Lacks conserved residue(s) required for the propagation of feature annotation.</text>
</comment>
<feature type="domain" description="EGF-like" evidence="9">
    <location>
        <begin position="502"/>
        <end position="541"/>
    </location>
</feature>
<dbReference type="SUPFAM" id="SSF57196">
    <property type="entry name" value="EGF/Laminin"/>
    <property type="match status" value="1"/>
</dbReference>
<dbReference type="RefSeq" id="XP_009048246.1">
    <property type="nucleotide sequence ID" value="XM_009049998.1"/>
</dbReference>
<dbReference type="PROSITE" id="PS01208">
    <property type="entry name" value="VWFC_1"/>
    <property type="match status" value="1"/>
</dbReference>
<evidence type="ECO:0000259" key="9">
    <source>
        <dbReference type="PROSITE" id="PS50026"/>
    </source>
</evidence>
<keyword evidence="5" id="KW-1015">Disulfide bond</keyword>
<dbReference type="SMART" id="SM00282">
    <property type="entry name" value="LamG"/>
    <property type="match status" value="1"/>
</dbReference>
<keyword evidence="3" id="KW-0677">Repeat</keyword>
<dbReference type="KEGG" id="lgi:LOTGIDRAFT_172822"/>
<dbReference type="Gene3D" id="2.10.70.10">
    <property type="entry name" value="Complement Module, domain 1"/>
    <property type="match status" value="1"/>
</dbReference>
<dbReference type="Pfam" id="PF12947">
    <property type="entry name" value="EGF_3"/>
    <property type="match status" value="1"/>
</dbReference>
<dbReference type="CDD" id="cd00110">
    <property type="entry name" value="LamG"/>
    <property type="match status" value="1"/>
</dbReference>
<dbReference type="Pfam" id="PF00093">
    <property type="entry name" value="VWC"/>
    <property type="match status" value="2"/>
</dbReference>
<dbReference type="InterPro" id="IPR001791">
    <property type="entry name" value="Laminin_G"/>
</dbReference>
<evidence type="ECO:0000256" key="6">
    <source>
        <dbReference type="ARBA" id="ARBA00023180"/>
    </source>
</evidence>
<dbReference type="GO" id="GO:0005615">
    <property type="term" value="C:extracellular space"/>
    <property type="evidence" value="ECO:0007669"/>
    <property type="project" value="TreeGrafter"/>
</dbReference>
<dbReference type="Proteomes" id="UP000030746">
    <property type="component" value="Unassembled WGS sequence"/>
</dbReference>
<dbReference type="CTD" id="20242199"/>
<sequence length="543" mass="61395">MVLDLMLLVVGFDVTRYNSIILVVKLRCWMLDLMLLGIMMLDLMFLGIMMLDLMLLGIMMLDLMFLGIMMLDLMLLGIMMLDLMLLGIMVLDLMLLGIMVLDLMLLGIMVLDLMLLGIMVLDLMLLGVGFDVTRYNGINLMDYINISENDAQAHPTSNNHNKTLALVMDETVRQIVLPDNIAELALKLISNTSKISFLATVKQEIGNSGSIIALSAGMLRFLDIESRGGRDEIRFHYTHRTQIQVETFPYRLGDNTWHKLAVILNDNQLSLYIDCNKIYERTIEPVDRTFKAGKLSLFIGQRNRHHAFFRGYLKDIRIVGNDHGHLLQCKKENSGCPSIAQYEYLEDKLNSLYTEYNNMSTKLTNAEKHIKDLQNCNCLNTCYVNGTLYKEGDIWKKEKCSICNCKNSSVMCNRVECPDIKCLKPFSQKGQCCPSCLMSCFYSGQYYSHGENFQPRVCVKCICDNGETICLKQNPEEICPKLNCTSNDTIHVEGECCPICKGTDFCGEGNDCHVNAVCVNLLTKYACQCNEGYQGDGRHCGAC</sequence>
<feature type="domain" description="VWFC" evidence="10">
    <location>
        <begin position="438"/>
        <end position="501"/>
    </location>
</feature>
<keyword evidence="4" id="KW-0106">Calcium</keyword>
<feature type="domain" description="VWFC" evidence="10">
    <location>
        <begin position="380"/>
        <end position="437"/>
    </location>
</feature>
<dbReference type="InterPro" id="IPR001007">
    <property type="entry name" value="VWF_dom"/>
</dbReference>
<dbReference type="SMART" id="SM00214">
    <property type="entry name" value="VWC"/>
    <property type="match status" value="2"/>
</dbReference>
<dbReference type="InterPro" id="IPR051586">
    <property type="entry name" value="PKC-binding_NELL"/>
</dbReference>
<dbReference type="InterPro" id="IPR000742">
    <property type="entry name" value="EGF"/>
</dbReference>
<evidence type="ECO:0008006" key="13">
    <source>
        <dbReference type="Google" id="ProtNLM"/>
    </source>
</evidence>
<dbReference type="SMART" id="SM00210">
    <property type="entry name" value="TSPN"/>
    <property type="match status" value="1"/>
</dbReference>
<dbReference type="Gene3D" id="2.60.120.200">
    <property type="match status" value="1"/>
</dbReference>
<dbReference type="OrthoDB" id="6516201at2759"/>
<reference evidence="11 12" key="1">
    <citation type="journal article" date="2013" name="Nature">
        <title>Insights into bilaterian evolution from three spiralian genomes.</title>
        <authorList>
            <person name="Simakov O."/>
            <person name="Marletaz F."/>
            <person name="Cho S.J."/>
            <person name="Edsinger-Gonzales E."/>
            <person name="Havlak P."/>
            <person name="Hellsten U."/>
            <person name="Kuo D.H."/>
            <person name="Larsson T."/>
            <person name="Lv J."/>
            <person name="Arendt D."/>
            <person name="Savage R."/>
            <person name="Osoegawa K."/>
            <person name="de Jong P."/>
            <person name="Grimwood J."/>
            <person name="Chapman J.A."/>
            <person name="Shapiro H."/>
            <person name="Aerts A."/>
            <person name="Otillar R.P."/>
            <person name="Terry A.Y."/>
            <person name="Boore J.L."/>
            <person name="Grigoriev I.V."/>
            <person name="Lindberg D.R."/>
            <person name="Seaver E.C."/>
            <person name="Weisblat D.A."/>
            <person name="Putnam N.H."/>
            <person name="Rokhsar D.S."/>
        </authorList>
    </citation>
    <scope>NUCLEOTIDE SEQUENCE [LARGE SCALE GENOMIC DNA]</scope>
</reference>
<evidence type="ECO:0000256" key="3">
    <source>
        <dbReference type="ARBA" id="ARBA00022737"/>
    </source>
</evidence>
<evidence type="ECO:0000256" key="1">
    <source>
        <dbReference type="ARBA" id="ARBA00022536"/>
    </source>
</evidence>
<dbReference type="InterPro" id="IPR013320">
    <property type="entry name" value="ConA-like_dom_sf"/>
</dbReference>
<keyword evidence="2" id="KW-0732">Signal</keyword>
<dbReference type="GeneID" id="20242199"/>
<evidence type="ECO:0000256" key="4">
    <source>
        <dbReference type="ARBA" id="ARBA00022837"/>
    </source>
</evidence>
<dbReference type="InterPro" id="IPR000152">
    <property type="entry name" value="EGF-type_Asp/Asn_hydroxyl_site"/>
</dbReference>
<dbReference type="GO" id="GO:0008201">
    <property type="term" value="F:heparin binding"/>
    <property type="evidence" value="ECO:0007669"/>
    <property type="project" value="TreeGrafter"/>
</dbReference>
<keyword evidence="1 7" id="KW-0245">EGF-like domain</keyword>
<dbReference type="OMA" id="HAETRLS"/>
<dbReference type="PANTHER" id="PTHR24042">
    <property type="entry name" value="NEL HOMOLOG"/>
    <property type="match status" value="1"/>
</dbReference>
<dbReference type="PROSITE" id="PS50184">
    <property type="entry name" value="VWFC_2"/>
    <property type="match status" value="2"/>
</dbReference>
<dbReference type="SUPFAM" id="SSF49899">
    <property type="entry name" value="Concanavalin A-like lectins/glucanases"/>
    <property type="match status" value="1"/>
</dbReference>
<feature type="transmembrane region" description="Helical" evidence="8">
    <location>
        <begin position="84"/>
        <end position="106"/>
    </location>
</feature>
<keyword evidence="12" id="KW-1185">Reference proteome</keyword>
<organism evidence="11 12">
    <name type="scientific">Lottia gigantea</name>
    <name type="common">Giant owl limpet</name>
    <dbReference type="NCBI Taxonomy" id="225164"/>
    <lineage>
        <taxon>Eukaryota</taxon>
        <taxon>Metazoa</taxon>
        <taxon>Spiralia</taxon>
        <taxon>Lophotrochozoa</taxon>
        <taxon>Mollusca</taxon>
        <taxon>Gastropoda</taxon>
        <taxon>Patellogastropoda</taxon>
        <taxon>Lottioidea</taxon>
        <taxon>Lottiidae</taxon>
        <taxon>Lottia</taxon>
    </lineage>
</organism>
<evidence type="ECO:0000313" key="11">
    <source>
        <dbReference type="EMBL" id="ESP01087.1"/>
    </source>
</evidence>
<protein>
    <recommendedName>
        <fullName evidence="13">VWFC domain-containing protein</fullName>
    </recommendedName>
</protein>
<dbReference type="STRING" id="225164.V4B535"/>
<gene>
    <name evidence="11" type="ORF">LOTGIDRAFT_172822</name>
</gene>